<dbReference type="PANTHER" id="PTHR22807">
    <property type="entry name" value="NOP2 YEAST -RELATED NOL1/NOP2/FMU SUN DOMAIN-CONTAINING"/>
    <property type="match status" value="1"/>
</dbReference>
<dbReference type="Gene3D" id="3.30.70.1170">
    <property type="entry name" value="Sun protein, domain 3"/>
    <property type="match status" value="1"/>
</dbReference>
<dbReference type="Proteomes" id="UP001523550">
    <property type="component" value="Unassembled WGS sequence"/>
</dbReference>
<dbReference type="PROSITE" id="PS01153">
    <property type="entry name" value="NOL1_NOP2_SUN"/>
    <property type="match status" value="1"/>
</dbReference>
<protein>
    <recommendedName>
        <fullName evidence="4">16S rRNA (cytosine(967)-C(5))-methyltransferase</fullName>
        <ecNumber evidence="4">2.1.1.176</ecNumber>
    </recommendedName>
    <alternativeName>
        <fullName evidence="11">16S rRNA m5C967 methyltransferase</fullName>
    </alternativeName>
    <alternativeName>
        <fullName evidence="12">rRNA (cytosine-C(5)-)-methyltransferase RsmB</fullName>
    </alternativeName>
</protein>
<dbReference type="GO" id="GO:0032259">
    <property type="term" value="P:methylation"/>
    <property type="evidence" value="ECO:0007669"/>
    <property type="project" value="UniProtKB-KW"/>
</dbReference>
<dbReference type="InterPro" id="IPR001678">
    <property type="entry name" value="MeTrfase_RsmB-F_NOP2_dom"/>
</dbReference>
<evidence type="ECO:0000256" key="5">
    <source>
        <dbReference type="ARBA" id="ARBA00022490"/>
    </source>
</evidence>
<evidence type="ECO:0000256" key="3">
    <source>
        <dbReference type="ARBA" id="ARBA00007494"/>
    </source>
</evidence>
<dbReference type="InterPro" id="IPR006027">
    <property type="entry name" value="NusB_RsmB_TIM44"/>
</dbReference>
<dbReference type="Pfam" id="PF01029">
    <property type="entry name" value="NusB"/>
    <property type="match status" value="1"/>
</dbReference>
<dbReference type="NCBIfam" id="NF008149">
    <property type="entry name" value="PRK10901.1"/>
    <property type="match status" value="1"/>
</dbReference>
<dbReference type="GO" id="GO:0008168">
    <property type="term" value="F:methyltransferase activity"/>
    <property type="evidence" value="ECO:0007669"/>
    <property type="project" value="UniProtKB-KW"/>
</dbReference>
<keyword evidence="10 14" id="KW-0694">RNA-binding</keyword>
<evidence type="ECO:0000256" key="8">
    <source>
        <dbReference type="ARBA" id="ARBA00022679"/>
    </source>
</evidence>
<dbReference type="SUPFAM" id="SSF48013">
    <property type="entry name" value="NusB-like"/>
    <property type="match status" value="1"/>
</dbReference>
<evidence type="ECO:0000256" key="11">
    <source>
        <dbReference type="ARBA" id="ARBA00030399"/>
    </source>
</evidence>
<evidence type="ECO:0000256" key="12">
    <source>
        <dbReference type="ARBA" id="ARBA00031088"/>
    </source>
</evidence>
<keyword evidence="9 14" id="KW-0949">S-adenosyl-L-methionine</keyword>
<name>A0ABT1G9T5_9GAMM</name>
<gene>
    <name evidence="16" type="ORF">J2T60_002072</name>
</gene>
<evidence type="ECO:0000256" key="4">
    <source>
        <dbReference type="ARBA" id="ARBA00012140"/>
    </source>
</evidence>
<dbReference type="EMBL" id="JALJYF010000002">
    <property type="protein sequence ID" value="MCP1728072.1"/>
    <property type="molecule type" value="Genomic_DNA"/>
</dbReference>
<organism evidence="16 17">
    <name type="scientific">Natronospira proteinivora</name>
    <dbReference type="NCBI Taxonomy" id="1807133"/>
    <lineage>
        <taxon>Bacteria</taxon>
        <taxon>Pseudomonadati</taxon>
        <taxon>Pseudomonadota</taxon>
        <taxon>Gammaproteobacteria</taxon>
        <taxon>Natronospirales</taxon>
        <taxon>Natronospiraceae</taxon>
        <taxon>Natronospira</taxon>
    </lineage>
</organism>
<feature type="binding site" evidence="14">
    <location>
        <begin position="254"/>
        <end position="260"/>
    </location>
    <ligand>
        <name>S-adenosyl-L-methionine</name>
        <dbReference type="ChEBI" id="CHEBI:59789"/>
    </ligand>
</feature>
<keyword evidence="17" id="KW-1185">Reference proteome</keyword>
<feature type="binding site" evidence="14">
    <location>
        <position position="323"/>
    </location>
    <ligand>
        <name>S-adenosyl-L-methionine</name>
        <dbReference type="ChEBI" id="CHEBI:59789"/>
    </ligand>
</feature>
<evidence type="ECO:0000313" key="16">
    <source>
        <dbReference type="EMBL" id="MCP1728072.1"/>
    </source>
</evidence>
<feature type="binding site" evidence="14">
    <location>
        <position position="304"/>
    </location>
    <ligand>
        <name>S-adenosyl-L-methionine</name>
        <dbReference type="ChEBI" id="CHEBI:59789"/>
    </ligand>
</feature>
<dbReference type="Pfam" id="PF01189">
    <property type="entry name" value="Methyltr_RsmB-F"/>
    <property type="match status" value="1"/>
</dbReference>
<comment type="catalytic activity">
    <reaction evidence="13">
        <text>cytidine(967) in 16S rRNA + S-adenosyl-L-methionine = 5-methylcytidine(967) in 16S rRNA + S-adenosyl-L-homocysteine + H(+)</text>
        <dbReference type="Rhea" id="RHEA:42748"/>
        <dbReference type="Rhea" id="RHEA-COMP:10219"/>
        <dbReference type="Rhea" id="RHEA-COMP:10220"/>
        <dbReference type="ChEBI" id="CHEBI:15378"/>
        <dbReference type="ChEBI" id="CHEBI:57856"/>
        <dbReference type="ChEBI" id="CHEBI:59789"/>
        <dbReference type="ChEBI" id="CHEBI:74483"/>
        <dbReference type="ChEBI" id="CHEBI:82748"/>
        <dbReference type="EC" id="2.1.1.176"/>
    </reaction>
</comment>
<sequence length="440" mass="47840">MKKADTRARAAELIHAVMAEQASLSDRLPRARQGLSARDGALLQALVFGTLRQGPRLEWILGRLLDKPLRKRDRIINAVMLLGLHQLVATRVPTHAALSETVEAARALGRPRAAGLVNAVLRRFQREKEALWEAAEAVPTARWQHPEWLIRQCQSDWPGDWEGILAAGNAPPPMILRVNQQQGGRDAFLARLAEADIEARPGPHAPDAVWLSQPCSVDQLPGFAEGLFSVQDESAQQVAGLMQLAPGQRVLDACAAPGGKTAHMLESCPDIAHMLALDVDPDRLGRVRENLDRLGLSADIRAGDVAHPESWWDGESFDRILLDVPCSGTGVIRRHPDIKYLRRSNDAAGLAEKQAAILAGAWSMLAPGGRLLYTTCSIFRQENEGVLERFLAAQPDALPQSLTLPAAVPAGPGIQYLPRIDGGDGFYYGALEKTGKPKRA</sequence>
<dbReference type="CDD" id="cd02440">
    <property type="entry name" value="AdoMet_MTases"/>
    <property type="match status" value="1"/>
</dbReference>
<dbReference type="InterPro" id="IPR049560">
    <property type="entry name" value="MeTrfase_RsmB-F_NOP2_cat"/>
</dbReference>
<keyword evidence="5" id="KW-0963">Cytoplasm</keyword>
<dbReference type="RefSeq" id="WP_253449525.1">
    <property type="nucleotide sequence ID" value="NZ_JALJYF010000002.1"/>
</dbReference>
<dbReference type="Gene3D" id="1.10.940.10">
    <property type="entry name" value="NusB-like"/>
    <property type="match status" value="1"/>
</dbReference>
<dbReference type="NCBIfam" id="TIGR00563">
    <property type="entry name" value="rsmB"/>
    <property type="match status" value="1"/>
</dbReference>
<dbReference type="InterPro" id="IPR029063">
    <property type="entry name" value="SAM-dependent_MTases_sf"/>
</dbReference>
<evidence type="ECO:0000256" key="2">
    <source>
        <dbReference type="ARBA" id="ARBA00004496"/>
    </source>
</evidence>
<keyword evidence="7 14" id="KW-0489">Methyltransferase</keyword>
<dbReference type="Gene3D" id="3.40.50.150">
    <property type="entry name" value="Vaccinia Virus protein VP39"/>
    <property type="match status" value="1"/>
</dbReference>
<evidence type="ECO:0000313" key="17">
    <source>
        <dbReference type="Proteomes" id="UP001523550"/>
    </source>
</evidence>
<evidence type="ECO:0000256" key="13">
    <source>
        <dbReference type="ARBA" id="ARBA00047283"/>
    </source>
</evidence>
<dbReference type="PANTHER" id="PTHR22807:SF61">
    <property type="entry name" value="NOL1_NOP2_SUN FAMILY PROTEIN _ ANTITERMINATION NUSB DOMAIN-CONTAINING PROTEIN"/>
    <property type="match status" value="1"/>
</dbReference>
<dbReference type="Gene3D" id="1.10.287.730">
    <property type="entry name" value="Helix hairpin bin"/>
    <property type="match status" value="1"/>
</dbReference>
<evidence type="ECO:0000256" key="1">
    <source>
        <dbReference type="ARBA" id="ARBA00002724"/>
    </source>
</evidence>
<accession>A0ABT1G9T5</accession>
<dbReference type="InterPro" id="IPR018314">
    <property type="entry name" value="RsmB/NOL1/NOP2-like_CS"/>
</dbReference>
<keyword evidence="8 14" id="KW-0808">Transferase</keyword>
<dbReference type="InterPro" id="IPR035926">
    <property type="entry name" value="NusB-like_sf"/>
</dbReference>
<dbReference type="PROSITE" id="PS51686">
    <property type="entry name" value="SAM_MT_RSMB_NOP"/>
    <property type="match status" value="1"/>
</dbReference>
<comment type="function">
    <text evidence="1">Specifically methylates the cytosine at position 967 (m5C967) of 16S rRNA.</text>
</comment>
<feature type="active site" description="Nucleophile" evidence="14">
    <location>
        <position position="376"/>
    </location>
</feature>
<comment type="caution">
    <text evidence="16">The sequence shown here is derived from an EMBL/GenBank/DDBJ whole genome shotgun (WGS) entry which is preliminary data.</text>
</comment>
<evidence type="ECO:0000256" key="10">
    <source>
        <dbReference type="ARBA" id="ARBA00022884"/>
    </source>
</evidence>
<comment type="subcellular location">
    <subcellularLocation>
        <location evidence="2">Cytoplasm</location>
    </subcellularLocation>
</comment>
<evidence type="ECO:0000256" key="9">
    <source>
        <dbReference type="ARBA" id="ARBA00022691"/>
    </source>
</evidence>
<proteinExistence type="inferred from homology"/>
<evidence type="ECO:0000256" key="6">
    <source>
        <dbReference type="ARBA" id="ARBA00022552"/>
    </source>
</evidence>
<evidence type="ECO:0000256" key="14">
    <source>
        <dbReference type="PROSITE-ProRule" id="PRU01023"/>
    </source>
</evidence>
<reference evidence="16 17" key="1">
    <citation type="submission" date="2022-03" db="EMBL/GenBank/DDBJ databases">
        <title>Genomic Encyclopedia of Type Strains, Phase III (KMG-III): the genomes of soil and plant-associated and newly described type strains.</title>
        <authorList>
            <person name="Whitman W."/>
        </authorList>
    </citation>
    <scope>NUCLEOTIDE SEQUENCE [LARGE SCALE GENOMIC DNA]</scope>
    <source>
        <strain evidence="16 17">BSker1</strain>
    </source>
</reference>
<comment type="similarity">
    <text evidence="3 14">Belongs to the class I-like SAM-binding methyltransferase superfamily. RsmB/NOP family.</text>
</comment>
<evidence type="ECO:0000259" key="15">
    <source>
        <dbReference type="PROSITE" id="PS51686"/>
    </source>
</evidence>
<dbReference type="Pfam" id="PF22458">
    <property type="entry name" value="RsmF-B_ferredox"/>
    <property type="match status" value="1"/>
</dbReference>
<dbReference type="SUPFAM" id="SSF53335">
    <property type="entry name" value="S-adenosyl-L-methionine-dependent methyltransferases"/>
    <property type="match status" value="1"/>
</dbReference>
<evidence type="ECO:0000256" key="7">
    <source>
        <dbReference type="ARBA" id="ARBA00022603"/>
    </source>
</evidence>
<feature type="binding site" evidence="14">
    <location>
        <position position="278"/>
    </location>
    <ligand>
        <name>S-adenosyl-L-methionine</name>
        <dbReference type="ChEBI" id="CHEBI:59789"/>
    </ligand>
</feature>
<dbReference type="PRINTS" id="PR02008">
    <property type="entry name" value="RCMTFAMILY"/>
</dbReference>
<dbReference type="InterPro" id="IPR004573">
    <property type="entry name" value="rRNA_ssu_MeTfrase_B"/>
</dbReference>
<feature type="domain" description="SAM-dependent MTase RsmB/NOP-type" evidence="15">
    <location>
        <begin position="164"/>
        <end position="434"/>
    </location>
</feature>
<dbReference type="EC" id="2.1.1.176" evidence="4"/>
<dbReference type="InterPro" id="IPR023267">
    <property type="entry name" value="RCMT"/>
</dbReference>
<dbReference type="InterPro" id="IPR054728">
    <property type="entry name" value="RsmB-like_ferredoxin"/>
</dbReference>
<keyword evidence="6" id="KW-0698">rRNA processing</keyword>